<dbReference type="OrthoDB" id="6921389at2759"/>
<dbReference type="Proteomes" id="UP000191285">
    <property type="component" value="Unassembled WGS sequence"/>
</dbReference>
<evidence type="ECO:0000313" key="11">
    <source>
        <dbReference type="Proteomes" id="UP000191285"/>
    </source>
</evidence>
<dbReference type="PANTHER" id="PTHR12001">
    <property type="entry name" value="GERANYLGERANYL PYROPHOSPHATE SYNTHASE"/>
    <property type="match status" value="1"/>
</dbReference>
<feature type="compositionally biased region" description="Basic and acidic residues" evidence="9">
    <location>
        <begin position="399"/>
        <end position="408"/>
    </location>
</feature>
<comment type="caution">
    <text evidence="10">The sequence shown here is derived from an EMBL/GenBank/DDBJ whole genome shotgun (WGS) entry which is preliminary data.</text>
</comment>
<proteinExistence type="inferred from homology"/>
<feature type="compositionally biased region" description="Low complexity" evidence="9">
    <location>
        <begin position="389"/>
        <end position="398"/>
    </location>
</feature>
<dbReference type="GO" id="GO:0004659">
    <property type="term" value="F:prenyltransferase activity"/>
    <property type="evidence" value="ECO:0007669"/>
    <property type="project" value="InterPro"/>
</dbReference>
<reference evidence="11" key="1">
    <citation type="journal article" date="2017" name="Nat. Microbiol.">
        <title>Global analysis of biosynthetic gene clusters reveals vast potential of secondary metabolite production in Penicillium species.</title>
        <authorList>
            <person name="Nielsen J.C."/>
            <person name="Grijseels S."/>
            <person name="Prigent S."/>
            <person name="Ji B."/>
            <person name="Dainat J."/>
            <person name="Nielsen K.F."/>
            <person name="Frisvad J.C."/>
            <person name="Workman M."/>
            <person name="Nielsen J."/>
        </authorList>
    </citation>
    <scope>NUCLEOTIDE SEQUENCE [LARGE SCALE GENOMIC DNA]</scope>
    <source>
        <strain evidence="11">IBT 24891</strain>
    </source>
</reference>
<dbReference type="Pfam" id="PF00348">
    <property type="entry name" value="polyprenyl_synt"/>
    <property type="match status" value="1"/>
</dbReference>
<evidence type="ECO:0008006" key="12">
    <source>
        <dbReference type="Google" id="ProtNLM"/>
    </source>
</evidence>
<dbReference type="EMBL" id="MLKD01000033">
    <property type="protein sequence ID" value="OQE14697.1"/>
    <property type="molecule type" value="Genomic_DNA"/>
</dbReference>
<dbReference type="AlphaFoldDB" id="A0A1V6SKZ4"/>
<dbReference type="GO" id="GO:0043386">
    <property type="term" value="P:mycotoxin biosynthetic process"/>
    <property type="evidence" value="ECO:0007669"/>
    <property type="project" value="UniProtKB-ARBA"/>
</dbReference>
<dbReference type="PANTHER" id="PTHR12001:SF72">
    <property type="entry name" value="THIJ_PFPI FAMILY PROTEIN (AFU_ORTHOLOGUE AFUA_3G01210)-RELATED"/>
    <property type="match status" value="1"/>
</dbReference>
<evidence type="ECO:0000256" key="7">
    <source>
        <dbReference type="ARBA" id="ARBA00038363"/>
    </source>
</evidence>
<evidence type="ECO:0000256" key="5">
    <source>
        <dbReference type="ARBA" id="ARBA00023239"/>
    </source>
</evidence>
<evidence type="ECO:0000256" key="1">
    <source>
        <dbReference type="ARBA" id="ARBA00004721"/>
    </source>
</evidence>
<evidence type="ECO:0000256" key="3">
    <source>
        <dbReference type="ARBA" id="ARBA00022723"/>
    </source>
</evidence>
<dbReference type="InterPro" id="IPR008949">
    <property type="entry name" value="Isoprenoid_synthase_dom_sf"/>
</dbReference>
<keyword evidence="2" id="KW-0808">Transferase</keyword>
<dbReference type="SFLD" id="SFLDS00005">
    <property type="entry name" value="Isoprenoid_Synthase_Type_I"/>
    <property type="match status" value="1"/>
</dbReference>
<dbReference type="STRING" id="303698.A0A1V6SKZ4"/>
<comment type="similarity">
    <text evidence="8">In the N-terminal section; belongs to the terpene synthase family.</text>
</comment>
<keyword evidence="5" id="KW-0456">Lyase</keyword>
<feature type="compositionally biased region" description="Polar residues" evidence="9">
    <location>
        <begin position="368"/>
        <end position="388"/>
    </location>
</feature>
<keyword evidence="6" id="KW-0511">Multifunctional enzyme</keyword>
<protein>
    <recommendedName>
        <fullName evidence="12">Fusicoccadiene synthase</fullName>
    </recommendedName>
</protein>
<organism evidence="10 11">
    <name type="scientific">Penicillium steckii</name>
    <dbReference type="NCBI Taxonomy" id="303698"/>
    <lineage>
        <taxon>Eukaryota</taxon>
        <taxon>Fungi</taxon>
        <taxon>Dikarya</taxon>
        <taxon>Ascomycota</taxon>
        <taxon>Pezizomycotina</taxon>
        <taxon>Eurotiomycetes</taxon>
        <taxon>Eurotiomycetidae</taxon>
        <taxon>Eurotiales</taxon>
        <taxon>Aspergillaceae</taxon>
        <taxon>Penicillium</taxon>
    </lineage>
</organism>
<keyword evidence="11" id="KW-1185">Reference proteome</keyword>
<dbReference type="GO" id="GO:0016829">
    <property type="term" value="F:lyase activity"/>
    <property type="evidence" value="ECO:0007669"/>
    <property type="project" value="UniProtKB-KW"/>
</dbReference>
<comment type="pathway">
    <text evidence="1">Secondary metabolite biosynthesis; terpenoid biosynthesis.</text>
</comment>
<dbReference type="InterPro" id="IPR033749">
    <property type="entry name" value="Polyprenyl_synt_CS"/>
</dbReference>
<dbReference type="Gene3D" id="1.10.600.10">
    <property type="entry name" value="Farnesyl Diphosphate Synthase"/>
    <property type="match status" value="2"/>
</dbReference>
<dbReference type="GO" id="GO:0046872">
    <property type="term" value="F:metal ion binding"/>
    <property type="evidence" value="ECO:0007669"/>
    <property type="project" value="UniProtKB-KW"/>
</dbReference>
<name>A0A1V6SKZ4_9EURO</name>
<dbReference type="GO" id="GO:0046165">
    <property type="term" value="P:alcohol biosynthetic process"/>
    <property type="evidence" value="ECO:0007669"/>
    <property type="project" value="UniProtKB-ARBA"/>
</dbReference>
<keyword evidence="3" id="KW-0479">Metal-binding</keyword>
<dbReference type="Pfam" id="PF19086">
    <property type="entry name" value="Terpene_syn_C_2"/>
    <property type="match status" value="1"/>
</dbReference>
<feature type="region of interest" description="Disordered" evidence="9">
    <location>
        <begin position="344"/>
        <end position="411"/>
    </location>
</feature>
<sequence length="722" mass="82377">MDCPSLLNEDATSFKVHREGSSNIGGFCDQYSLRRHKHEDKADRGCLRLREDWEKYIGPIERWGSCNPFEGNFGSVVLPMCRPERLALVCYIFEYAFLYDNVLESVSKARLDIGTENLVLSETDYRTVRSATGTKQIQSKMLLELQAVDKPCAEVFIDSWKEMVATTASRDKSCFFTTLDEYVDYRIIDTGAPFVSKLMCFGMGLLLTDEEWKLAAPITRPCFAALGLVNDFFSFDVEWEEYQREGKNDQNMTNLVFLFMQWENLSIAEAKERTKETVRHYEAEYYEKVKAFSLDRKTCSTNLETYLRAQSYQISGNVAWSLRCPRYHPELCAKAQDMLDAQLEENEQRPPKNHRSTKHIDLYESPESDFSGNSDSEISQQSTTGTPRSSLSSNSSIHSVDETNDPSKVESSVDLSDQALLAPFKYISSLPSKGMREALIDALNSERSSGSHKSSIAPLSCKYPGVFTRLGPPLTVSYRLDDIEDSSELRRGHPATHTVFGAASTINSANFLLVDVMSDILELQNPRCMKIVLEELQNLFVGQSWDLHWTEQFNCPSEREYLNMVDKKTGGLFRLLARLMNECASSLHDKTIPLDFITGLGQYFQIRDDYKNLTDNQYTTEKGFCEDLDEGKFSFPIIHAWNSDREDLLLRGIMMTGRSSNSLSIPHKKTILAQLEKHGSMEYTLRALRVLEKTIHTELNHIERVSNCENWVMRLLIGKLLV</sequence>
<gene>
    <name evidence="10" type="ORF">PENSTE_c033G06731</name>
</gene>
<dbReference type="PROSITE" id="PS00444">
    <property type="entry name" value="POLYPRENYL_SYNTHASE_2"/>
    <property type="match status" value="1"/>
</dbReference>
<accession>A0A1V6SKZ4</accession>
<evidence type="ECO:0000256" key="4">
    <source>
        <dbReference type="ARBA" id="ARBA00022842"/>
    </source>
</evidence>
<dbReference type="GO" id="GO:0008299">
    <property type="term" value="P:isoprenoid biosynthetic process"/>
    <property type="evidence" value="ECO:0007669"/>
    <property type="project" value="InterPro"/>
</dbReference>
<evidence type="ECO:0000256" key="9">
    <source>
        <dbReference type="SAM" id="MobiDB-lite"/>
    </source>
</evidence>
<evidence type="ECO:0000256" key="8">
    <source>
        <dbReference type="ARBA" id="ARBA00038372"/>
    </source>
</evidence>
<evidence type="ECO:0000313" key="10">
    <source>
        <dbReference type="EMBL" id="OQE14697.1"/>
    </source>
</evidence>
<keyword evidence="4" id="KW-0460">Magnesium</keyword>
<evidence type="ECO:0000256" key="6">
    <source>
        <dbReference type="ARBA" id="ARBA00023268"/>
    </source>
</evidence>
<comment type="similarity">
    <text evidence="7">In the C-terminal section; belongs to the FPP/GGPP synthase family.</text>
</comment>
<dbReference type="InterPro" id="IPR000092">
    <property type="entry name" value="Polyprenyl_synt"/>
</dbReference>
<dbReference type="SUPFAM" id="SSF48576">
    <property type="entry name" value="Terpenoid synthases"/>
    <property type="match status" value="2"/>
</dbReference>
<evidence type="ECO:0000256" key="2">
    <source>
        <dbReference type="ARBA" id="ARBA00022679"/>
    </source>
</evidence>